<comment type="caution">
    <text evidence="1">The sequence shown here is derived from an EMBL/GenBank/DDBJ whole genome shotgun (WGS) entry which is preliminary data.</text>
</comment>
<dbReference type="Proteomes" id="UP000240009">
    <property type="component" value="Unassembled WGS sequence"/>
</dbReference>
<accession>A0A2S8FSW4</accession>
<proteinExistence type="predicted"/>
<dbReference type="RefSeq" id="WP_105352474.1">
    <property type="nucleotide sequence ID" value="NZ_PUIA01000030.1"/>
</dbReference>
<reference evidence="1 2" key="1">
    <citation type="submission" date="2018-02" db="EMBL/GenBank/DDBJ databases">
        <title>Comparative genomes isolates from brazilian mangrove.</title>
        <authorList>
            <person name="Araujo J.E."/>
            <person name="Taketani R.G."/>
            <person name="Silva M.C.P."/>
            <person name="Loureco M.V."/>
            <person name="Andreote F.D."/>
        </authorList>
    </citation>
    <scope>NUCLEOTIDE SEQUENCE [LARGE SCALE GENOMIC DNA]</scope>
    <source>
        <strain evidence="1 2">HEX-2 MGV</strain>
    </source>
</reference>
<organism evidence="1 2">
    <name type="scientific">Blastopirellula marina</name>
    <dbReference type="NCBI Taxonomy" id="124"/>
    <lineage>
        <taxon>Bacteria</taxon>
        <taxon>Pseudomonadati</taxon>
        <taxon>Planctomycetota</taxon>
        <taxon>Planctomycetia</taxon>
        <taxon>Pirellulales</taxon>
        <taxon>Pirellulaceae</taxon>
        <taxon>Blastopirellula</taxon>
    </lineage>
</organism>
<evidence type="ECO:0000313" key="2">
    <source>
        <dbReference type="Proteomes" id="UP000240009"/>
    </source>
</evidence>
<protein>
    <recommendedName>
        <fullName evidence="3">TIGR04255 family protein</fullName>
    </recommendedName>
</protein>
<evidence type="ECO:0000313" key="1">
    <source>
        <dbReference type="EMBL" id="PQO35271.1"/>
    </source>
</evidence>
<sequence>MVDIRSLTDDFYINMNLNTEMDLPSGRDTVLHFFEQVRKRYPKMRNFYSRDRNEFVLEEDKDGGSYRWTSVEPKRILSGHVNPSSFDEAVEQHRFVLDQVPYALSISPLDCESLNAMYGFDFTYSGNHNQLVADALGLPPALERMVQGSENRIIGFEPAIQCSLDDECRTQFRLSIETRTSAYHVRTGEFPEEQLSVYLTVRRFGSLDEDETYVTAFQRLHDQAVGLLEQYVIGNILEPLKQAITIR</sequence>
<evidence type="ECO:0008006" key="3">
    <source>
        <dbReference type="Google" id="ProtNLM"/>
    </source>
</evidence>
<name>A0A2S8FSW4_9BACT</name>
<dbReference type="EMBL" id="PUIA01000030">
    <property type="protein sequence ID" value="PQO35271.1"/>
    <property type="molecule type" value="Genomic_DNA"/>
</dbReference>
<gene>
    <name evidence="1" type="ORF">C5Y96_09545</name>
</gene>
<dbReference type="OrthoDB" id="250042at2"/>
<dbReference type="AlphaFoldDB" id="A0A2S8FSW4"/>